<dbReference type="SUPFAM" id="SSF75005">
    <property type="entry name" value="Arabinanase/levansucrase/invertase"/>
    <property type="match status" value="1"/>
</dbReference>
<reference evidence="1 2" key="1">
    <citation type="submission" date="2021-10" db="EMBL/GenBank/DDBJ databases">
        <title>Anaerobic single-cell dispensing facilitates the cultivation of human gut bacteria.</title>
        <authorList>
            <person name="Afrizal A."/>
        </authorList>
    </citation>
    <scope>NUCLEOTIDE SEQUENCE [LARGE SCALE GENOMIC DNA]</scope>
    <source>
        <strain evidence="1 2">CLA-AA-H244</strain>
    </source>
</reference>
<keyword evidence="2" id="KW-1185">Reference proteome</keyword>
<dbReference type="Gene3D" id="2.115.10.20">
    <property type="entry name" value="Glycosyl hydrolase domain, family 43"/>
    <property type="match status" value="1"/>
</dbReference>
<dbReference type="Proteomes" id="UP001199355">
    <property type="component" value="Unassembled WGS sequence"/>
</dbReference>
<proteinExistence type="predicted"/>
<dbReference type="RefSeq" id="WP_117962433.1">
    <property type="nucleotide sequence ID" value="NZ_JAJEQF010000058.1"/>
</dbReference>
<evidence type="ECO:0000313" key="2">
    <source>
        <dbReference type="Proteomes" id="UP001199355"/>
    </source>
</evidence>
<name>A0AAE3AYB0_9FIRM</name>
<comment type="caution">
    <text evidence="1">The sequence shown here is derived from an EMBL/GenBank/DDBJ whole genome shotgun (WGS) entry which is preliminary data.</text>
</comment>
<accession>A0AAE3AYB0</accession>
<dbReference type="InterPro" id="IPR023296">
    <property type="entry name" value="Glyco_hydro_beta-prop_sf"/>
</dbReference>
<protein>
    <recommendedName>
        <fullName evidence="3">Glycosyl hydrolase family 32</fullName>
    </recommendedName>
</protein>
<dbReference type="EMBL" id="JAJEQF010000058">
    <property type="protein sequence ID" value="MCC2169046.1"/>
    <property type="molecule type" value="Genomic_DNA"/>
</dbReference>
<dbReference type="AlphaFoldDB" id="A0AAE3AYB0"/>
<evidence type="ECO:0008006" key="3">
    <source>
        <dbReference type="Google" id="ProtNLM"/>
    </source>
</evidence>
<evidence type="ECO:0000313" key="1">
    <source>
        <dbReference type="EMBL" id="MCC2169046.1"/>
    </source>
</evidence>
<gene>
    <name evidence="1" type="ORF">LKD45_15370</name>
</gene>
<organism evidence="1 2">
    <name type="scientific">Gallintestinimicrobium propionicum</name>
    <dbReference type="NCBI Taxonomy" id="2981770"/>
    <lineage>
        <taxon>Bacteria</taxon>
        <taxon>Bacillati</taxon>
        <taxon>Bacillota</taxon>
        <taxon>Clostridia</taxon>
        <taxon>Lachnospirales</taxon>
        <taxon>Lachnospiraceae</taxon>
        <taxon>Gallintestinimicrobium</taxon>
    </lineage>
</organism>
<sequence length="531" mass="61187">MREELYNGINIQKPWPPRMKEKEQALKKNIDRIPETICYLSNPPKVIPIHVGRQLFVDDFLIDTSTLQRKYYYPEPYVGNPILKPQTKIEKNEGCCPVAATFTDGVFYDSKDGLYKMWYQAGWFDGTAYAESLDGQNWYRPDLDVVPGTNMVLPFRKGYKRDGATVWIDHETKDPKSRYKLFVFFRKNEVEEIGELYISSDGIHWNGPTITGPCGDASSFFYNPFRKKWVFSIRKVDVEGDFHYRYRQYYETEDFLKGADWGRNDPVFWYGADDLDKKHAIYDCTTQLYGVDCVAYESILLGAFEIFKGPHNRIAEELGVPKQCDITLGYSRDGFHFCRPDRTAFLKGSEKKGTWDYGYIHASGGLCIVEKDQLRFYYSAWSGESPKYGKHMYAGGATGYATLRRDGFASVAAEKEGFLKTRVLVFKGEYLWLNTISDLGEVRVEVRTASDEPINGFRKEECEPVITDSTKVMVRWSSGNSLKQLEGKPIRFVFWIRKAEVFSFWVSDDERGKSRGYMGAGSTNCEGIRDI</sequence>